<feature type="compositionally biased region" description="Low complexity" evidence="1">
    <location>
        <begin position="123"/>
        <end position="139"/>
    </location>
</feature>
<accession>A0A8S1DFG4</accession>
<feature type="compositionally biased region" description="Low complexity" evidence="1">
    <location>
        <begin position="15"/>
        <end position="37"/>
    </location>
</feature>
<protein>
    <submittedName>
        <fullName evidence="2">Uncharacterized protein</fullName>
    </submittedName>
</protein>
<evidence type="ECO:0000313" key="2">
    <source>
        <dbReference type="EMBL" id="CAB3379261.1"/>
    </source>
</evidence>
<proteinExistence type="predicted"/>
<dbReference type="EMBL" id="CADEPI010000182">
    <property type="protein sequence ID" value="CAB3379261.1"/>
    <property type="molecule type" value="Genomic_DNA"/>
</dbReference>
<sequence>MRRSVSPMRPRPTDLLLPIPSSLLLRHPSRSRSASASTFNGSGLVRSRDGSREPGGSHYMNLPSPNVQTAEESNEEVFQPRMSRSSDVDTLASRRESSISPPPLARRRRTQDVEAENTEATTPPASALARRRALVPPKLMAEENSENNSEHERKLSAGSDGPRTRRSSIVVIPPMQICPGDLLVYSKVLTQRNNLTGEHTHKKQQFALDPLAAAEGAEL</sequence>
<reference evidence="2 3" key="1">
    <citation type="submission" date="2020-04" db="EMBL/GenBank/DDBJ databases">
        <authorList>
            <person name="Alioto T."/>
            <person name="Alioto T."/>
            <person name="Gomez Garrido J."/>
        </authorList>
    </citation>
    <scope>NUCLEOTIDE SEQUENCE [LARGE SCALE GENOMIC DNA]</scope>
</reference>
<dbReference type="Proteomes" id="UP000494165">
    <property type="component" value="Unassembled WGS sequence"/>
</dbReference>
<organism evidence="2 3">
    <name type="scientific">Cloeon dipterum</name>
    <dbReference type="NCBI Taxonomy" id="197152"/>
    <lineage>
        <taxon>Eukaryota</taxon>
        <taxon>Metazoa</taxon>
        <taxon>Ecdysozoa</taxon>
        <taxon>Arthropoda</taxon>
        <taxon>Hexapoda</taxon>
        <taxon>Insecta</taxon>
        <taxon>Pterygota</taxon>
        <taxon>Palaeoptera</taxon>
        <taxon>Ephemeroptera</taxon>
        <taxon>Pisciforma</taxon>
        <taxon>Baetidae</taxon>
        <taxon>Cloeon</taxon>
    </lineage>
</organism>
<dbReference type="AlphaFoldDB" id="A0A8S1DFG4"/>
<evidence type="ECO:0000313" key="3">
    <source>
        <dbReference type="Proteomes" id="UP000494165"/>
    </source>
</evidence>
<comment type="caution">
    <text evidence="2">The sequence shown here is derived from an EMBL/GenBank/DDBJ whole genome shotgun (WGS) entry which is preliminary data.</text>
</comment>
<dbReference type="OrthoDB" id="5585231at2759"/>
<feature type="region of interest" description="Disordered" evidence="1">
    <location>
        <begin position="1"/>
        <end position="165"/>
    </location>
</feature>
<name>A0A8S1DFG4_9INSE</name>
<gene>
    <name evidence="2" type="ORF">CLODIP_2_CD12054</name>
</gene>
<keyword evidence="3" id="KW-1185">Reference proteome</keyword>
<feature type="compositionally biased region" description="Basic and acidic residues" evidence="1">
    <location>
        <begin position="84"/>
        <end position="97"/>
    </location>
</feature>
<evidence type="ECO:0000256" key="1">
    <source>
        <dbReference type="SAM" id="MobiDB-lite"/>
    </source>
</evidence>